<keyword evidence="3 5" id="KW-1133">Transmembrane helix</keyword>
<dbReference type="Proteomes" id="UP001164748">
    <property type="component" value="Chromosome"/>
</dbReference>
<accession>A0AA47KK00</accession>
<evidence type="ECO:0000313" key="6">
    <source>
        <dbReference type="EMBL" id="WBA08022.1"/>
    </source>
</evidence>
<proteinExistence type="predicted"/>
<evidence type="ECO:0000313" key="7">
    <source>
        <dbReference type="Proteomes" id="UP001164748"/>
    </source>
</evidence>
<dbReference type="PANTHER" id="PTHR36926:SF1">
    <property type="entry name" value="COLICIN V PRODUCTION PROTEIN"/>
    <property type="match status" value="1"/>
</dbReference>
<organism evidence="6 7">
    <name type="scientific">Salinivibrio kushneri</name>
    <dbReference type="NCBI Taxonomy" id="1908198"/>
    <lineage>
        <taxon>Bacteria</taxon>
        <taxon>Pseudomonadati</taxon>
        <taxon>Pseudomonadota</taxon>
        <taxon>Gammaproteobacteria</taxon>
        <taxon>Vibrionales</taxon>
        <taxon>Vibrionaceae</taxon>
        <taxon>Salinivibrio</taxon>
    </lineage>
</organism>
<feature type="transmembrane region" description="Helical" evidence="5">
    <location>
        <begin position="65"/>
        <end position="87"/>
    </location>
</feature>
<feature type="transmembrane region" description="Helical" evidence="5">
    <location>
        <begin position="99"/>
        <end position="120"/>
    </location>
</feature>
<dbReference type="AlphaFoldDB" id="A0AA47KK00"/>
<keyword evidence="4 5" id="KW-0472">Membrane</keyword>
<gene>
    <name evidence="6" type="ORF">N8M53_09310</name>
</gene>
<dbReference type="PANTHER" id="PTHR36926">
    <property type="entry name" value="COLICIN V PRODUCTION PROTEIN"/>
    <property type="match status" value="1"/>
</dbReference>
<dbReference type="InterPro" id="IPR052719">
    <property type="entry name" value="CvpA-like"/>
</dbReference>
<dbReference type="GO" id="GO:0009403">
    <property type="term" value="P:toxin biosynthetic process"/>
    <property type="evidence" value="ECO:0007669"/>
    <property type="project" value="InterPro"/>
</dbReference>
<name>A0AA47KK00_9GAMM</name>
<evidence type="ECO:0000256" key="2">
    <source>
        <dbReference type="ARBA" id="ARBA00022692"/>
    </source>
</evidence>
<keyword evidence="2 5" id="KW-0812">Transmembrane</keyword>
<dbReference type="InterPro" id="IPR003825">
    <property type="entry name" value="Colicin-V_CvpA"/>
</dbReference>
<evidence type="ECO:0000256" key="5">
    <source>
        <dbReference type="SAM" id="Phobius"/>
    </source>
</evidence>
<dbReference type="RefSeq" id="WP_046075246.1">
    <property type="nucleotide sequence ID" value="NZ_CP114588.1"/>
</dbReference>
<dbReference type="GO" id="GO:0016020">
    <property type="term" value="C:membrane"/>
    <property type="evidence" value="ECO:0007669"/>
    <property type="project" value="UniProtKB-SubCell"/>
</dbReference>
<feature type="transmembrane region" description="Helical" evidence="5">
    <location>
        <begin position="32"/>
        <end position="53"/>
    </location>
</feature>
<feature type="transmembrane region" description="Helical" evidence="5">
    <location>
        <begin position="6"/>
        <end position="25"/>
    </location>
</feature>
<evidence type="ECO:0000256" key="3">
    <source>
        <dbReference type="ARBA" id="ARBA00022989"/>
    </source>
</evidence>
<dbReference type="Pfam" id="PF02674">
    <property type="entry name" value="Colicin_V"/>
    <property type="match status" value="1"/>
</dbReference>
<protein>
    <submittedName>
        <fullName evidence="6">CvpA family protein</fullName>
    </submittedName>
</protein>
<dbReference type="EMBL" id="CP114588">
    <property type="protein sequence ID" value="WBA08022.1"/>
    <property type="molecule type" value="Genomic_DNA"/>
</dbReference>
<evidence type="ECO:0000256" key="4">
    <source>
        <dbReference type="ARBA" id="ARBA00023136"/>
    </source>
</evidence>
<evidence type="ECO:0000256" key="1">
    <source>
        <dbReference type="ARBA" id="ARBA00004141"/>
    </source>
</evidence>
<sequence length="165" mass="18064">MNWIDYLIIGVIGFSALVSVIRGFVKEALSLVIWFGAFFIASQFYTQLAVYLTNIEDAVIRNGSAIALLFIATLIVGAVVNYVIAQLVEKTGLSGTDRVLGMVFGSVRGVLIIAAMLFFLDAFTSVAHTQAWGRSQLIPNFAVVIEWFFHYLENSSSFLPEIAGS</sequence>
<comment type="subcellular location">
    <subcellularLocation>
        <location evidence="1">Membrane</location>
        <topology evidence="1">Multi-pass membrane protein</topology>
    </subcellularLocation>
</comment>
<reference evidence="6" key="1">
    <citation type="submission" date="2022-09" db="EMBL/GenBank/DDBJ databases">
        <authorList>
            <person name="Li Z.-J."/>
        </authorList>
    </citation>
    <scope>NUCLEOTIDE SEQUENCE</scope>
    <source>
        <strain evidence="6">TGB11</strain>
    </source>
</reference>